<organism evidence="1 2">
    <name type="scientific">Burkholderia paludis</name>
    <dbReference type="NCBI Taxonomy" id="1506587"/>
    <lineage>
        <taxon>Bacteria</taxon>
        <taxon>Pseudomonadati</taxon>
        <taxon>Pseudomonadota</taxon>
        <taxon>Betaproteobacteria</taxon>
        <taxon>Burkholderiales</taxon>
        <taxon>Burkholderiaceae</taxon>
        <taxon>Burkholderia</taxon>
        <taxon>Burkholderia cepacia complex</taxon>
    </lineage>
</organism>
<name>A0A6P2SL28_9BURK</name>
<gene>
    <name evidence="1" type="ORF">BPA30113_07139</name>
</gene>
<evidence type="ECO:0000313" key="2">
    <source>
        <dbReference type="Proteomes" id="UP000494330"/>
    </source>
</evidence>
<dbReference type="EMBL" id="CABVQD010000046">
    <property type="protein sequence ID" value="VWC43928.1"/>
    <property type="molecule type" value="Genomic_DNA"/>
</dbReference>
<protein>
    <submittedName>
        <fullName evidence="1">Uncharacterized protein</fullName>
    </submittedName>
</protein>
<accession>A0A6P2SL28</accession>
<keyword evidence="2" id="KW-1185">Reference proteome</keyword>
<evidence type="ECO:0000313" key="1">
    <source>
        <dbReference type="EMBL" id="VWC43928.1"/>
    </source>
</evidence>
<dbReference type="Proteomes" id="UP000494330">
    <property type="component" value="Unassembled WGS sequence"/>
</dbReference>
<dbReference type="RefSeq" id="WP_034200053.1">
    <property type="nucleotide sequence ID" value="NZ_CABVQD010000046.1"/>
</dbReference>
<reference evidence="1 2" key="1">
    <citation type="submission" date="2019-09" db="EMBL/GenBank/DDBJ databases">
        <authorList>
            <person name="Depoorter E."/>
        </authorList>
    </citation>
    <scope>NUCLEOTIDE SEQUENCE [LARGE SCALE GENOMIC DNA]</scope>
    <source>
        <strain evidence="1">LMG 30113</strain>
    </source>
</reference>
<dbReference type="AlphaFoldDB" id="A0A6P2SL28"/>
<sequence length="111" mass="12227">MRHEALARHLQLPAGLHKASGAILTLAECRRDPSAVLPPAQLSVAQKISLVKARWLAGEWSDIVYGTEGTVDRDKAIRELEAQSDIGRHLMEVELRAIEMTHEEAAQQGNP</sequence>
<proteinExistence type="predicted"/>